<dbReference type="Gene3D" id="3.30.565.10">
    <property type="entry name" value="Histidine kinase-like ATPase, C-terminal domain"/>
    <property type="match status" value="1"/>
</dbReference>
<keyword evidence="1" id="KW-0723">Serine/threonine-protein kinase</keyword>
<dbReference type="CDD" id="cd16936">
    <property type="entry name" value="HATPase_RsbW-like"/>
    <property type="match status" value="1"/>
</dbReference>
<dbReference type="InterPro" id="IPR003594">
    <property type="entry name" value="HATPase_dom"/>
</dbReference>
<proteinExistence type="predicted"/>
<evidence type="ECO:0000259" key="2">
    <source>
        <dbReference type="Pfam" id="PF13581"/>
    </source>
</evidence>
<dbReference type="AlphaFoldDB" id="A0A401W6T6"/>
<keyword evidence="4" id="KW-1185">Reference proteome</keyword>
<reference evidence="3 4" key="1">
    <citation type="submission" date="2018-11" db="EMBL/GenBank/DDBJ databases">
        <title>Whole genome sequence of Streptomyces paromomycinus NBRC 15454(T).</title>
        <authorList>
            <person name="Komaki H."/>
            <person name="Tamura T."/>
        </authorList>
    </citation>
    <scope>NUCLEOTIDE SEQUENCE [LARGE SCALE GENOMIC DNA]</scope>
    <source>
        <strain evidence="3 4">NBRC 15454</strain>
    </source>
</reference>
<dbReference type="PANTHER" id="PTHR35526">
    <property type="entry name" value="ANTI-SIGMA-F FACTOR RSBW-RELATED"/>
    <property type="match status" value="1"/>
</dbReference>
<dbReference type="InterPro" id="IPR050267">
    <property type="entry name" value="Anti-sigma-factor_SerPK"/>
</dbReference>
<dbReference type="Proteomes" id="UP000286746">
    <property type="component" value="Unassembled WGS sequence"/>
</dbReference>
<dbReference type="GO" id="GO:0004674">
    <property type="term" value="F:protein serine/threonine kinase activity"/>
    <property type="evidence" value="ECO:0007669"/>
    <property type="project" value="UniProtKB-KW"/>
</dbReference>
<evidence type="ECO:0000256" key="1">
    <source>
        <dbReference type="ARBA" id="ARBA00022527"/>
    </source>
</evidence>
<dbReference type="Pfam" id="PF13581">
    <property type="entry name" value="HATPase_c_2"/>
    <property type="match status" value="1"/>
</dbReference>
<comment type="caution">
    <text evidence="3">The sequence shown here is derived from an EMBL/GenBank/DDBJ whole genome shotgun (WGS) entry which is preliminary data.</text>
</comment>
<sequence length="110" mass="11686">MADRLEDIRLCASELATNAVLHGVPPGREFCVQIEVRGDLVFLGVRDSGDGLPEGRPESAELSAGRGLFLLRALADDFGVTQHVVGKTVWVVFKNGGCAEAVPERKPTGA</sequence>
<accession>A0A401W6T6</accession>
<evidence type="ECO:0000313" key="3">
    <source>
        <dbReference type="EMBL" id="GCD45074.1"/>
    </source>
</evidence>
<dbReference type="GO" id="GO:0005524">
    <property type="term" value="F:ATP binding"/>
    <property type="evidence" value="ECO:0007669"/>
    <property type="project" value="UniProtKB-KW"/>
</dbReference>
<dbReference type="PANTHER" id="PTHR35526:SF3">
    <property type="entry name" value="ANTI-SIGMA-F FACTOR RSBW"/>
    <property type="match status" value="1"/>
</dbReference>
<dbReference type="InterPro" id="IPR036890">
    <property type="entry name" value="HATPase_C_sf"/>
</dbReference>
<organism evidence="3 4">
    <name type="scientific">Streptomyces paromomycinus</name>
    <name type="common">Streptomyces rimosus subsp. paromomycinus</name>
    <dbReference type="NCBI Taxonomy" id="92743"/>
    <lineage>
        <taxon>Bacteria</taxon>
        <taxon>Bacillati</taxon>
        <taxon>Actinomycetota</taxon>
        <taxon>Actinomycetes</taxon>
        <taxon>Kitasatosporales</taxon>
        <taxon>Streptomycetaceae</taxon>
        <taxon>Streptomyces</taxon>
    </lineage>
</organism>
<protein>
    <submittedName>
        <fullName evidence="3">ATP-binding protein</fullName>
    </submittedName>
</protein>
<keyword evidence="3" id="KW-0547">Nucleotide-binding</keyword>
<keyword evidence="1" id="KW-0418">Kinase</keyword>
<keyword evidence="3" id="KW-0067">ATP-binding</keyword>
<keyword evidence="1" id="KW-0808">Transferase</keyword>
<dbReference type="SUPFAM" id="SSF55874">
    <property type="entry name" value="ATPase domain of HSP90 chaperone/DNA topoisomerase II/histidine kinase"/>
    <property type="match status" value="1"/>
</dbReference>
<evidence type="ECO:0000313" key="4">
    <source>
        <dbReference type="Proteomes" id="UP000286746"/>
    </source>
</evidence>
<dbReference type="EMBL" id="BHZD01000001">
    <property type="protein sequence ID" value="GCD45074.1"/>
    <property type="molecule type" value="Genomic_DNA"/>
</dbReference>
<gene>
    <name evidence="3" type="ORF">GKJPGBOP_04794</name>
</gene>
<name>A0A401W6T6_STREY</name>
<feature type="domain" description="Histidine kinase/HSP90-like ATPase" evidence="2">
    <location>
        <begin position="2"/>
        <end position="92"/>
    </location>
</feature>